<dbReference type="InterPro" id="IPR036271">
    <property type="entry name" value="Tet_transcr_reg_TetR-rel_C_sf"/>
</dbReference>
<sequence length="239" mass="26506">MSSAMPEIPWHKARKADPRQPLSRDVIVETGIRILDAEGLGGVTMRRVAQELGTGPASLYAHVSNKDELCELMLERITGEVVLPERAEPERWKEQVTEVCLAAQRVFTAHRDITLVSLGSVPIGPNQLRVTEFLFDLLLRAGVPAQVAAWALDALGQLIDTDAYEASLYVNRISGGTDIDAYFESIKDYLSRLPADRFPRMSSLAETLISGDGDQRFLFKVDVLLRGLETYIPQGPTRE</sequence>
<evidence type="ECO:0000259" key="6">
    <source>
        <dbReference type="PROSITE" id="PS50977"/>
    </source>
</evidence>
<evidence type="ECO:0000256" key="1">
    <source>
        <dbReference type="ARBA" id="ARBA00022491"/>
    </source>
</evidence>
<evidence type="ECO:0000256" key="5">
    <source>
        <dbReference type="PROSITE-ProRule" id="PRU00335"/>
    </source>
</evidence>
<evidence type="ECO:0000256" key="2">
    <source>
        <dbReference type="ARBA" id="ARBA00023015"/>
    </source>
</evidence>
<dbReference type="PRINTS" id="PR00400">
    <property type="entry name" value="TETREPRESSOR"/>
</dbReference>
<reference evidence="7 8" key="1">
    <citation type="submission" date="2022-06" db="EMBL/GenBank/DDBJ databases">
        <title>Sequencing the genomes of 1000 actinobacteria strains.</title>
        <authorList>
            <person name="Klenk H.-P."/>
        </authorList>
    </citation>
    <scope>NUCLEOTIDE SEQUENCE [LARGE SCALE GENOMIC DNA]</scope>
    <source>
        <strain evidence="7 8">DSM 41656</strain>
    </source>
</reference>
<dbReference type="InterPro" id="IPR001647">
    <property type="entry name" value="HTH_TetR"/>
</dbReference>
<evidence type="ECO:0000313" key="7">
    <source>
        <dbReference type="EMBL" id="MCP2311218.1"/>
    </source>
</evidence>
<evidence type="ECO:0000256" key="4">
    <source>
        <dbReference type="ARBA" id="ARBA00023163"/>
    </source>
</evidence>
<dbReference type="RefSeq" id="WP_253799851.1">
    <property type="nucleotide sequence ID" value="NZ_BAAAUB010000071.1"/>
</dbReference>
<dbReference type="PANTHER" id="PTHR30055:SF151">
    <property type="entry name" value="TRANSCRIPTIONAL REGULATORY PROTEIN"/>
    <property type="match status" value="1"/>
</dbReference>
<dbReference type="Proteomes" id="UP001206483">
    <property type="component" value="Unassembled WGS sequence"/>
</dbReference>
<comment type="caution">
    <text evidence="7">The sequence shown here is derived from an EMBL/GenBank/DDBJ whole genome shotgun (WGS) entry which is preliminary data.</text>
</comment>
<keyword evidence="2" id="KW-0805">Transcription regulation</keyword>
<dbReference type="EMBL" id="JAMZDX010000004">
    <property type="protein sequence ID" value="MCP2311218.1"/>
    <property type="molecule type" value="Genomic_DNA"/>
</dbReference>
<dbReference type="InterPro" id="IPR003012">
    <property type="entry name" value="Tet_transcr_reg_TetR"/>
</dbReference>
<feature type="domain" description="HTH tetR-type" evidence="6">
    <location>
        <begin position="21"/>
        <end position="81"/>
    </location>
</feature>
<accession>A0ABT1J258</accession>
<dbReference type="Gene3D" id="1.10.357.10">
    <property type="entry name" value="Tetracycline Repressor, domain 2"/>
    <property type="match status" value="1"/>
</dbReference>
<organism evidence="7 8">
    <name type="scientific">Kitasatospora paracochleata</name>
    <dbReference type="NCBI Taxonomy" id="58354"/>
    <lineage>
        <taxon>Bacteria</taxon>
        <taxon>Bacillati</taxon>
        <taxon>Actinomycetota</taxon>
        <taxon>Actinomycetes</taxon>
        <taxon>Kitasatosporales</taxon>
        <taxon>Streptomycetaceae</taxon>
        <taxon>Kitasatospora</taxon>
    </lineage>
</organism>
<keyword evidence="8" id="KW-1185">Reference proteome</keyword>
<dbReference type="PANTHER" id="PTHR30055">
    <property type="entry name" value="HTH-TYPE TRANSCRIPTIONAL REGULATOR RUTR"/>
    <property type="match status" value="1"/>
</dbReference>
<keyword evidence="4" id="KW-0804">Transcription</keyword>
<evidence type="ECO:0000313" key="8">
    <source>
        <dbReference type="Proteomes" id="UP001206483"/>
    </source>
</evidence>
<proteinExistence type="predicted"/>
<dbReference type="PROSITE" id="PS50977">
    <property type="entry name" value="HTH_TETR_2"/>
    <property type="match status" value="1"/>
</dbReference>
<name>A0ABT1J258_9ACTN</name>
<dbReference type="InterPro" id="IPR004111">
    <property type="entry name" value="Repressor_TetR_C"/>
</dbReference>
<keyword evidence="1" id="KW-0678">Repressor</keyword>
<dbReference type="InterPro" id="IPR050109">
    <property type="entry name" value="HTH-type_TetR-like_transc_reg"/>
</dbReference>
<dbReference type="SUPFAM" id="SSF48498">
    <property type="entry name" value="Tetracyclin repressor-like, C-terminal domain"/>
    <property type="match status" value="1"/>
</dbReference>
<evidence type="ECO:0000256" key="3">
    <source>
        <dbReference type="ARBA" id="ARBA00023125"/>
    </source>
</evidence>
<gene>
    <name evidence="7" type="ORF">FHR36_004381</name>
</gene>
<keyword evidence="3 5" id="KW-0238">DNA-binding</keyword>
<dbReference type="InterPro" id="IPR009057">
    <property type="entry name" value="Homeodomain-like_sf"/>
</dbReference>
<dbReference type="Pfam" id="PF02909">
    <property type="entry name" value="TetR_C_1"/>
    <property type="match status" value="1"/>
</dbReference>
<protein>
    <submittedName>
        <fullName evidence="7">AcrR family transcriptional regulator</fullName>
    </submittedName>
</protein>
<dbReference type="Pfam" id="PF00440">
    <property type="entry name" value="TetR_N"/>
    <property type="match status" value="1"/>
</dbReference>
<feature type="DNA-binding region" description="H-T-H motif" evidence="5">
    <location>
        <begin position="44"/>
        <end position="63"/>
    </location>
</feature>
<dbReference type="SUPFAM" id="SSF46689">
    <property type="entry name" value="Homeodomain-like"/>
    <property type="match status" value="1"/>
</dbReference>